<feature type="chain" id="PRO_5010736249" description="Lipoprotein" evidence="1">
    <location>
        <begin position="24"/>
        <end position="224"/>
    </location>
</feature>
<dbReference type="EMBL" id="FWXT01000001">
    <property type="protein sequence ID" value="SMC66280.1"/>
    <property type="molecule type" value="Genomic_DNA"/>
</dbReference>
<dbReference type="PROSITE" id="PS51257">
    <property type="entry name" value="PROKAR_LIPOPROTEIN"/>
    <property type="match status" value="1"/>
</dbReference>
<organism evidence="2 3">
    <name type="scientific">Pedobacter africanus</name>
    <dbReference type="NCBI Taxonomy" id="151894"/>
    <lineage>
        <taxon>Bacteria</taxon>
        <taxon>Pseudomonadati</taxon>
        <taxon>Bacteroidota</taxon>
        <taxon>Sphingobacteriia</taxon>
        <taxon>Sphingobacteriales</taxon>
        <taxon>Sphingobacteriaceae</taxon>
        <taxon>Pedobacter</taxon>
    </lineage>
</organism>
<proteinExistence type="predicted"/>
<evidence type="ECO:0000313" key="2">
    <source>
        <dbReference type="EMBL" id="SMC66280.1"/>
    </source>
</evidence>
<dbReference type="AlphaFoldDB" id="A0A1W2B0F8"/>
<evidence type="ECO:0000313" key="3">
    <source>
        <dbReference type="Proteomes" id="UP000192756"/>
    </source>
</evidence>
<sequence>MNAKKLKAISCSMVLLTALLVVSCKKEDAASTKQKDIENAMLEAGFTPVAEKDIPKDVTPLQLSEEQINNFLNGNKKDRISSSKSIRYASIRIKNSKLSVTESLDEEPPIELEPGQYYGSKQYYYFNNCNVRASVTFQKNTSNQWVHKTHGVNISNAEDNGSSNYFSEAPGYSATNTGTSVLYSCPGKIYCRITTQTYSKNISVSGNNSKANITANLVLTISDQ</sequence>
<evidence type="ECO:0008006" key="4">
    <source>
        <dbReference type="Google" id="ProtNLM"/>
    </source>
</evidence>
<feature type="signal peptide" evidence="1">
    <location>
        <begin position="1"/>
        <end position="23"/>
    </location>
</feature>
<accession>A0A1W2B0F8</accession>
<protein>
    <recommendedName>
        <fullName evidence="4">Lipoprotein</fullName>
    </recommendedName>
</protein>
<reference evidence="3" key="1">
    <citation type="submission" date="2017-04" db="EMBL/GenBank/DDBJ databases">
        <authorList>
            <person name="Varghese N."/>
            <person name="Submissions S."/>
        </authorList>
    </citation>
    <scope>NUCLEOTIDE SEQUENCE [LARGE SCALE GENOMIC DNA]</scope>
    <source>
        <strain evidence="3">DSM 12126</strain>
    </source>
</reference>
<name>A0A1W2B0F8_9SPHI</name>
<gene>
    <name evidence="2" type="ORF">SAMN04488524_1809</name>
</gene>
<dbReference type="RefSeq" id="WP_084237999.1">
    <property type="nucleotide sequence ID" value="NZ_FWXT01000001.1"/>
</dbReference>
<dbReference type="Proteomes" id="UP000192756">
    <property type="component" value="Unassembled WGS sequence"/>
</dbReference>
<dbReference type="STRING" id="151894.SAMN04488524_1809"/>
<keyword evidence="1" id="KW-0732">Signal</keyword>
<keyword evidence="3" id="KW-1185">Reference proteome</keyword>
<evidence type="ECO:0000256" key="1">
    <source>
        <dbReference type="SAM" id="SignalP"/>
    </source>
</evidence>